<reference evidence="1" key="1">
    <citation type="submission" date="2024-07" db="EMBL/GenBank/DDBJ databases">
        <authorList>
            <person name="Li X.-J."/>
            <person name="Wang X."/>
        </authorList>
    </citation>
    <scope>NUCLEOTIDE SEQUENCE</scope>
    <source>
        <strain evidence="1">HSP-536</strain>
    </source>
</reference>
<protein>
    <recommendedName>
        <fullName evidence="2">DUF5105 domain-containing protein</fullName>
    </recommendedName>
</protein>
<sequence>MKKLITIILFIFSIQIFAGQYQVTKQKNVTLSKEQIEVENKKIEETVNNYINMSFKEYLSIFSEVKNSINIDKSNKVEENYIYRTFLELYSQMFNLIAENTKIEIKNIKYLSNTKVIVKCEIITPAFDNLNNLNEKEIEKKLTEKYDLNKLKNMNEKEMLSEFLTFSIDLMKKEFKKKPSYEITKKDIILERNGNNWKSKEYEKILRDTKIQK</sequence>
<proteinExistence type="predicted"/>
<dbReference type="EMBL" id="CP165647">
    <property type="protein sequence ID" value="XDU62397.1"/>
    <property type="molecule type" value="Genomic_DNA"/>
</dbReference>
<evidence type="ECO:0000313" key="1">
    <source>
        <dbReference type="EMBL" id="XDU62397.1"/>
    </source>
</evidence>
<dbReference type="AlphaFoldDB" id="A0AB39V510"/>
<dbReference type="RefSeq" id="WP_369716154.1">
    <property type="nucleotide sequence ID" value="NZ_CP165647.1"/>
</dbReference>
<gene>
    <name evidence="1" type="ORF">AB8B28_00435</name>
</gene>
<name>A0AB39V510_9FUSO</name>
<organism evidence="1">
    <name type="scientific">Leptotrichia alba</name>
    <dbReference type="NCBI Taxonomy" id="3239304"/>
    <lineage>
        <taxon>Bacteria</taxon>
        <taxon>Fusobacteriati</taxon>
        <taxon>Fusobacteriota</taxon>
        <taxon>Fusobacteriia</taxon>
        <taxon>Fusobacteriales</taxon>
        <taxon>Leptotrichiaceae</taxon>
        <taxon>Leptotrichia</taxon>
    </lineage>
</organism>
<evidence type="ECO:0008006" key="2">
    <source>
        <dbReference type="Google" id="ProtNLM"/>
    </source>
</evidence>
<accession>A0AB39V510</accession>
<dbReference type="KEGG" id="lala:AB8B28_00435"/>